<accession>A0A1V4H9I0</accession>
<evidence type="ECO:0008006" key="4">
    <source>
        <dbReference type="Google" id="ProtNLM"/>
    </source>
</evidence>
<dbReference type="Pfam" id="PF13350">
    <property type="entry name" value="Y_phosphatase3"/>
    <property type="match status" value="1"/>
</dbReference>
<dbReference type="PANTHER" id="PTHR31126:SF1">
    <property type="entry name" value="TYROSINE SPECIFIC PROTEIN PHOSPHATASES DOMAIN-CONTAINING PROTEIN"/>
    <property type="match status" value="1"/>
</dbReference>
<proteinExistence type="inferred from homology"/>
<dbReference type="PANTHER" id="PTHR31126">
    <property type="entry name" value="TYROSINE-PROTEIN PHOSPHATASE"/>
    <property type="match status" value="1"/>
</dbReference>
<evidence type="ECO:0000313" key="2">
    <source>
        <dbReference type="EMBL" id="OPH47878.1"/>
    </source>
</evidence>
<dbReference type="EMBL" id="MBTG01000052">
    <property type="protein sequence ID" value="OPH47878.1"/>
    <property type="molecule type" value="Genomic_DNA"/>
</dbReference>
<dbReference type="OrthoDB" id="1188001at2"/>
<sequence>MKIQLSKVEVQRIGNRMHLQWRSDKALGKVSIFTGLSPLEAHDPLAETDVSISSLSFDDPNPGRRTYFILKPEYGGARITAERRLPLQGSLNFRDMGGYETSDGRYLQWGMLYRSEELIGLTEADRLYLHNCGLKLICDYRAEYEAELKPNPVIENARQVGIPIEVESSRHRSRMNYMDMIANDMLHLLGPSGEMLTFANERYVSDFAKSYAILFDLLLTPGNLPMVQHCAAGKDRTGFGSALVLLALGVPEQTIMADYLLTNAFREEADQQILASIKPKLKREEDGEVLLAMMQARAEYLQAAFDEINVRYGNMDRYLEEALGLTISKRKQLQDMLLTDM</sequence>
<name>A0A1V4H9I0_9BACL</name>
<comment type="similarity">
    <text evidence="1">Belongs to the protein-tyrosine phosphatase family.</text>
</comment>
<dbReference type="Proteomes" id="UP000190626">
    <property type="component" value="Unassembled WGS sequence"/>
</dbReference>
<dbReference type="STRING" id="1469647.BC351_39355"/>
<protein>
    <recommendedName>
        <fullName evidence="4">Protein tyrosine phosphatase</fullName>
    </recommendedName>
</protein>
<dbReference type="RefSeq" id="WP_079419737.1">
    <property type="nucleotide sequence ID" value="NZ_MBTG01000052.1"/>
</dbReference>
<dbReference type="Gene3D" id="3.90.190.10">
    <property type="entry name" value="Protein tyrosine phosphatase superfamily"/>
    <property type="match status" value="1"/>
</dbReference>
<evidence type="ECO:0000256" key="1">
    <source>
        <dbReference type="ARBA" id="ARBA00009580"/>
    </source>
</evidence>
<keyword evidence="3" id="KW-1185">Reference proteome</keyword>
<gene>
    <name evidence="2" type="ORF">BC351_39355</name>
</gene>
<dbReference type="SUPFAM" id="SSF52799">
    <property type="entry name" value="(Phosphotyrosine protein) phosphatases II"/>
    <property type="match status" value="1"/>
</dbReference>
<dbReference type="AlphaFoldDB" id="A0A1V4H9I0"/>
<dbReference type="GO" id="GO:0004721">
    <property type="term" value="F:phosphoprotein phosphatase activity"/>
    <property type="evidence" value="ECO:0007669"/>
    <property type="project" value="InterPro"/>
</dbReference>
<dbReference type="InterPro" id="IPR026893">
    <property type="entry name" value="Tyr/Ser_Pase_IphP-type"/>
</dbReference>
<organism evidence="2 3">
    <name type="scientific">Paenibacillus ferrarius</name>
    <dbReference type="NCBI Taxonomy" id="1469647"/>
    <lineage>
        <taxon>Bacteria</taxon>
        <taxon>Bacillati</taxon>
        <taxon>Bacillota</taxon>
        <taxon>Bacilli</taxon>
        <taxon>Bacillales</taxon>
        <taxon>Paenibacillaceae</taxon>
        <taxon>Paenibacillus</taxon>
    </lineage>
</organism>
<dbReference type="InterPro" id="IPR029021">
    <property type="entry name" value="Prot-tyrosine_phosphatase-like"/>
</dbReference>
<comment type="caution">
    <text evidence="2">The sequence shown here is derived from an EMBL/GenBank/DDBJ whole genome shotgun (WGS) entry which is preliminary data.</text>
</comment>
<evidence type="ECO:0000313" key="3">
    <source>
        <dbReference type="Proteomes" id="UP000190626"/>
    </source>
</evidence>
<reference evidence="3" key="1">
    <citation type="submission" date="2016-07" db="EMBL/GenBank/DDBJ databases">
        <authorList>
            <person name="Florea S."/>
            <person name="Webb J.S."/>
            <person name="Jaromczyk J."/>
            <person name="Schardl C.L."/>
        </authorList>
    </citation>
    <scope>NUCLEOTIDE SEQUENCE [LARGE SCALE GENOMIC DNA]</scope>
    <source>
        <strain evidence="3">CY1</strain>
    </source>
</reference>